<evidence type="ECO:0000313" key="6">
    <source>
        <dbReference type="Proteomes" id="UP000274131"/>
    </source>
</evidence>
<organism evidence="7">
    <name type="scientific">Enterobius vermicularis</name>
    <name type="common">Human pinworm</name>
    <dbReference type="NCBI Taxonomy" id="51028"/>
    <lineage>
        <taxon>Eukaryota</taxon>
        <taxon>Metazoa</taxon>
        <taxon>Ecdysozoa</taxon>
        <taxon>Nematoda</taxon>
        <taxon>Chromadorea</taxon>
        <taxon>Rhabditida</taxon>
        <taxon>Spirurina</taxon>
        <taxon>Oxyuridomorpha</taxon>
        <taxon>Oxyuroidea</taxon>
        <taxon>Oxyuridae</taxon>
        <taxon>Enterobius</taxon>
    </lineage>
</organism>
<gene>
    <name evidence="5" type="ORF">EVEC_LOCUS10029</name>
</gene>
<dbReference type="FunFam" id="3.40.50.11210:FF:000002">
    <property type="entry name" value="Signal-induced proliferation-associated 1-like protein 1"/>
    <property type="match status" value="1"/>
</dbReference>
<dbReference type="PROSITE" id="PS50085">
    <property type="entry name" value="RAPGAP"/>
    <property type="match status" value="1"/>
</dbReference>
<dbReference type="Gene3D" id="3.40.50.11210">
    <property type="entry name" value="Rap/Ran-GAP"/>
    <property type="match status" value="1"/>
</dbReference>
<feature type="domain" description="Rap-GAP" evidence="4">
    <location>
        <begin position="276"/>
        <end position="493"/>
    </location>
</feature>
<dbReference type="OrthoDB" id="2499658at2759"/>
<keyword evidence="3" id="KW-0175">Coiled coil</keyword>
<dbReference type="InterPro" id="IPR050989">
    <property type="entry name" value="Rap1_Ran_GAP"/>
</dbReference>
<dbReference type="InterPro" id="IPR036034">
    <property type="entry name" value="PDZ_sf"/>
</dbReference>
<dbReference type="EMBL" id="UXUI01010473">
    <property type="protein sequence ID" value="VDD95278.1"/>
    <property type="molecule type" value="Genomic_DNA"/>
</dbReference>
<dbReference type="AlphaFoldDB" id="A0A0N4VIN3"/>
<keyword evidence="2" id="KW-0597">Phosphoprotein</keyword>
<dbReference type="SUPFAM" id="SSF111347">
    <property type="entry name" value="Rap/Ran-GAP"/>
    <property type="match status" value="1"/>
</dbReference>
<name>A0A0N4VIN3_ENTVE</name>
<evidence type="ECO:0000313" key="5">
    <source>
        <dbReference type="EMBL" id="VDD95278.1"/>
    </source>
</evidence>
<protein>
    <submittedName>
        <fullName evidence="7">Rap-GAP domain-containing protein</fullName>
    </submittedName>
</protein>
<dbReference type="WBParaSite" id="EVEC_0001068601-mRNA-1">
    <property type="protein sequence ID" value="EVEC_0001068601-mRNA-1"/>
    <property type="gene ID" value="EVEC_0001068601"/>
</dbReference>
<dbReference type="PANTHER" id="PTHR15711:SF22">
    <property type="entry name" value="RAP-GAP DOMAIN-CONTAINING PROTEIN"/>
    <property type="match status" value="1"/>
</dbReference>
<accession>A0A0N4VIN3</accession>
<dbReference type="PANTHER" id="PTHR15711">
    <property type="entry name" value="RAP GTPASE-ACTIVATING PROTEIN"/>
    <property type="match status" value="1"/>
</dbReference>
<dbReference type="Proteomes" id="UP000274131">
    <property type="component" value="Unassembled WGS sequence"/>
</dbReference>
<dbReference type="GO" id="GO:0005096">
    <property type="term" value="F:GTPase activator activity"/>
    <property type="evidence" value="ECO:0007669"/>
    <property type="project" value="UniProtKB-KW"/>
</dbReference>
<reference evidence="5 6" key="2">
    <citation type="submission" date="2018-10" db="EMBL/GenBank/DDBJ databases">
        <authorList>
            <consortium name="Pathogen Informatics"/>
        </authorList>
    </citation>
    <scope>NUCLEOTIDE SEQUENCE [LARGE SCALE GENOMIC DNA]</scope>
</reference>
<dbReference type="InterPro" id="IPR000331">
    <property type="entry name" value="Rap/Ran_GAP_dom"/>
</dbReference>
<dbReference type="GO" id="GO:0051056">
    <property type="term" value="P:regulation of small GTPase mediated signal transduction"/>
    <property type="evidence" value="ECO:0007669"/>
    <property type="project" value="InterPro"/>
</dbReference>
<sequence>MPQINLKGVIASAEKPTEDVKSEWKPPYPLLSAHHDCVSLASAWGLGRQTKAELDFYISADAEIKQLRATRKRTADGKSNKMVVSCPGFSCFFVCLRNELGGEPRRHLGLIECESCEDTYGAGQTWHRENLAAEVSVLEDVSNVYLGGRLCAARQTKNVIEPQPLGAHYYRHCFLGRPHSNYMGVDENGDPMVISMIRENASRNLLGTENFALYRLIIRLGYREPLRLSIPEPFISETADRSNRALLKELLDLTWPNINLNHLHTVPLTKSFEETLVNIDEQPIHRQHKIGVLYCGPEQCTELEMYNNETGSKDFDEFLDFLGQRVSLKGFPNYTGGLDTEKMTCGTHSVYAVYQSDEIMFHVSTLLPYSANNPQQLSRKRHVGNDMVTVVFQDKGALPLTPSSVLSQFQRVFIIIRVNENSGDDVTYSMAVSRDEDLPSFGPVLPSCAVFQRSQEFRDFLLAKIINAEEAAARSPKFKAYAARNRRESLRNLIQHYLTHREKSAGLASKFLICFFKLFTHLSIKGLAISGRFLGGSLRRRGRENPNPILSCNLRGALSWLVSVYDFSQRRWIRSVLGISAETIVLFDINNGLVLFSTSTHSTIGWSAAERYIKLYYDHGQMLLIMFDKAYGNDGLSTVIQRLETTTKGAPAEEMLLRRFRNSEPLGFNYHDEGVITDVELYRCAWNAGLRQGARIVEIEGHPIISLTSEEIKVYLSKSNMIHLLIVPAAEDGSPRRGCEDPNCPAAKGNQDRGLIFEALTKQILSYEEARRTSYFPGHPTGDPLLMSFVNRPYERMAASALPLPGKLYRSRSEETVEAFGGILYRTGTPKGELSQKKITTQGPKEMSWFEELLEKDVSFEVISQISRDKIRLENSSIQLKQMLEENRRLMECVTTLTAEINREKTEKDRALAMLNVSQQKEEESGEPKCEEE</sequence>
<evidence type="ECO:0000256" key="1">
    <source>
        <dbReference type="ARBA" id="ARBA00022468"/>
    </source>
</evidence>
<evidence type="ECO:0000313" key="7">
    <source>
        <dbReference type="WBParaSite" id="EVEC_0001068601-mRNA-1"/>
    </source>
</evidence>
<dbReference type="Pfam" id="PF02145">
    <property type="entry name" value="Rap_GAP"/>
    <property type="match status" value="1"/>
</dbReference>
<dbReference type="STRING" id="51028.A0A0N4VIN3"/>
<dbReference type="GO" id="GO:0005737">
    <property type="term" value="C:cytoplasm"/>
    <property type="evidence" value="ECO:0007669"/>
    <property type="project" value="TreeGrafter"/>
</dbReference>
<proteinExistence type="predicted"/>
<keyword evidence="6" id="KW-1185">Reference proteome</keyword>
<evidence type="ECO:0000256" key="3">
    <source>
        <dbReference type="ARBA" id="ARBA00023054"/>
    </source>
</evidence>
<reference evidence="7" key="1">
    <citation type="submission" date="2017-02" db="UniProtKB">
        <authorList>
            <consortium name="WormBaseParasite"/>
        </authorList>
    </citation>
    <scope>IDENTIFICATION</scope>
</reference>
<evidence type="ECO:0000259" key="4">
    <source>
        <dbReference type="PROSITE" id="PS50085"/>
    </source>
</evidence>
<keyword evidence="1" id="KW-0343">GTPase activation</keyword>
<evidence type="ECO:0000256" key="2">
    <source>
        <dbReference type="ARBA" id="ARBA00022553"/>
    </source>
</evidence>
<dbReference type="InterPro" id="IPR035974">
    <property type="entry name" value="Rap/Ran-GAP_sf"/>
</dbReference>
<dbReference type="SUPFAM" id="SSF50156">
    <property type="entry name" value="PDZ domain-like"/>
    <property type="match status" value="1"/>
</dbReference>
<dbReference type="Gene3D" id="2.30.42.10">
    <property type="match status" value="1"/>
</dbReference>